<feature type="non-terminal residue" evidence="2">
    <location>
        <position position="71"/>
    </location>
</feature>
<evidence type="ECO:0000256" key="1">
    <source>
        <dbReference type="SAM" id="Phobius"/>
    </source>
</evidence>
<dbReference type="InterPro" id="IPR022057">
    <property type="entry name" value="Chs7"/>
</dbReference>
<evidence type="ECO:0000313" key="2">
    <source>
        <dbReference type="EMBL" id="KAJ1995465.1"/>
    </source>
</evidence>
<evidence type="ECO:0000313" key="3">
    <source>
        <dbReference type="Proteomes" id="UP001150907"/>
    </source>
</evidence>
<keyword evidence="3" id="KW-1185">Reference proteome</keyword>
<protein>
    <submittedName>
        <fullName evidence="2">Uncharacterized protein</fullName>
    </submittedName>
</protein>
<sequence>MRYGDFSTLCDRSPLPVCRLFDNAVVPSCHLKAYAVGNAYIINLPDFVVSILAFLTTVYLGFRAHRRIGAV</sequence>
<organism evidence="2 3">
    <name type="scientific">Coemansia thaxteri</name>
    <dbReference type="NCBI Taxonomy" id="2663907"/>
    <lineage>
        <taxon>Eukaryota</taxon>
        <taxon>Fungi</taxon>
        <taxon>Fungi incertae sedis</taxon>
        <taxon>Zoopagomycota</taxon>
        <taxon>Kickxellomycotina</taxon>
        <taxon>Kickxellomycetes</taxon>
        <taxon>Kickxellales</taxon>
        <taxon>Kickxellaceae</taxon>
        <taxon>Coemansia</taxon>
    </lineage>
</organism>
<keyword evidence="1" id="KW-0472">Membrane</keyword>
<proteinExistence type="predicted"/>
<feature type="transmembrane region" description="Helical" evidence="1">
    <location>
        <begin position="40"/>
        <end position="62"/>
    </location>
</feature>
<dbReference type="Pfam" id="PF12271">
    <property type="entry name" value="Chs7"/>
    <property type="match status" value="1"/>
</dbReference>
<gene>
    <name evidence="2" type="ORF">H4R26_006256</name>
</gene>
<reference evidence="2" key="1">
    <citation type="submission" date="2022-07" db="EMBL/GenBank/DDBJ databases">
        <title>Phylogenomic reconstructions and comparative analyses of Kickxellomycotina fungi.</title>
        <authorList>
            <person name="Reynolds N.K."/>
            <person name="Stajich J.E."/>
            <person name="Barry K."/>
            <person name="Grigoriev I.V."/>
            <person name="Crous P."/>
            <person name="Smith M.E."/>
        </authorList>
    </citation>
    <scope>NUCLEOTIDE SEQUENCE</scope>
    <source>
        <strain evidence="2">IMI 214461</strain>
    </source>
</reference>
<dbReference type="OrthoDB" id="5582162at2759"/>
<dbReference type="Proteomes" id="UP001150907">
    <property type="component" value="Unassembled WGS sequence"/>
</dbReference>
<dbReference type="AlphaFoldDB" id="A0A9W8B7V0"/>
<accession>A0A9W8B7V0</accession>
<keyword evidence="1" id="KW-0812">Transmembrane</keyword>
<name>A0A9W8B7V0_9FUNG</name>
<dbReference type="EMBL" id="JANBQF010001883">
    <property type="protein sequence ID" value="KAJ1995465.1"/>
    <property type="molecule type" value="Genomic_DNA"/>
</dbReference>
<comment type="caution">
    <text evidence="2">The sequence shown here is derived from an EMBL/GenBank/DDBJ whole genome shotgun (WGS) entry which is preliminary data.</text>
</comment>
<keyword evidence="1" id="KW-1133">Transmembrane helix</keyword>